<dbReference type="Gene3D" id="2.60.120.330">
    <property type="entry name" value="B-lactam Antibiotic, Isopenicillin N Synthase, Chain"/>
    <property type="match status" value="1"/>
</dbReference>
<comment type="caution">
    <text evidence="2">The sequence shown here is derived from an EMBL/GenBank/DDBJ whole genome shotgun (WGS) entry which is preliminary data.</text>
</comment>
<dbReference type="InterPro" id="IPR050231">
    <property type="entry name" value="Iron_ascorbate_oxido_reductase"/>
</dbReference>
<reference evidence="2 3" key="1">
    <citation type="submission" date="2024-01" db="EMBL/GenBank/DDBJ databases">
        <title>The genomes of 5 underutilized Papilionoideae crops provide insights into root nodulation and disease resistanc.</title>
        <authorList>
            <person name="Yuan L."/>
        </authorList>
    </citation>
    <scope>NUCLEOTIDE SEQUENCE [LARGE SCALE GENOMIC DNA]</scope>
    <source>
        <strain evidence="2">ZHUSHIDOU_FW_LH</strain>
        <tissue evidence="2">Leaf</tissue>
    </source>
</reference>
<feature type="domain" description="Isopenicillin N synthase-like Fe(2+) 2OG dioxygenase" evidence="1">
    <location>
        <begin position="1"/>
        <end position="33"/>
    </location>
</feature>
<dbReference type="InterPro" id="IPR044861">
    <property type="entry name" value="IPNS-like_FE2OG_OXY"/>
</dbReference>
<gene>
    <name evidence="2" type="ORF">RIF29_30230</name>
</gene>
<accession>A0AAN9HWW5</accession>
<organism evidence="2 3">
    <name type="scientific">Crotalaria pallida</name>
    <name type="common">Smooth rattlebox</name>
    <name type="synonym">Crotalaria striata</name>
    <dbReference type="NCBI Taxonomy" id="3830"/>
    <lineage>
        <taxon>Eukaryota</taxon>
        <taxon>Viridiplantae</taxon>
        <taxon>Streptophyta</taxon>
        <taxon>Embryophyta</taxon>
        <taxon>Tracheophyta</taxon>
        <taxon>Spermatophyta</taxon>
        <taxon>Magnoliopsida</taxon>
        <taxon>eudicotyledons</taxon>
        <taxon>Gunneridae</taxon>
        <taxon>Pentapetalae</taxon>
        <taxon>rosids</taxon>
        <taxon>fabids</taxon>
        <taxon>Fabales</taxon>
        <taxon>Fabaceae</taxon>
        <taxon>Papilionoideae</taxon>
        <taxon>50 kb inversion clade</taxon>
        <taxon>genistoids sensu lato</taxon>
        <taxon>core genistoids</taxon>
        <taxon>Crotalarieae</taxon>
        <taxon>Crotalaria</taxon>
    </lineage>
</organism>
<dbReference type="InterPro" id="IPR027443">
    <property type="entry name" value="IPNS-like_sf"/>
</dbReference>
<dbReference type="Pfam" id="PF03171">
    <property type="entry name" value="2OG-FeII_Oxy"/>
    <property type="match status" value="1"/>
</dbReference>
<keyword evidence="3" id="KW-1185">Reference proteome</keyword>
<evidence type="ECO:0000259" key="1">
    <source>
        <dbReference type="Pfam" id="PF03171"/>
    </source>
</evidence>
<protein>
    <recommendedName>
        <fullName evidence="1">Isopenicillin N synthase-like Fe(2+) 2OG dioxygenase domain-containing protein</fullName>
    </recommendedName>
</protein>
<evidence type="ECO:0000313" key="2">
    <source>
        <dbReference type="EMBL" id="KAK7256764.1"/>
    </source>
</evidence>
<dbReference type="EMBL" id="JAYWIO010000006">
    <property type="protein sequence ID" value="KAK7256764.1"/>
    <property type="molecule type" value="Genomic_DNA"/>
</dbReference>
<evidence type="ECO:0000313" key="3">
    <source>
        <dbReference type="Proteomes" id="UP001372338"/>
    </source>
</evidence>
<proteinExistence type="predicted"/>
<name>A0AAN9HWW5_CROPI</name>
<sequence>MEIWSNGKYKSIEHRAVINKNKERNTHVIFLSPMYDAEVEPLIMGEQNCKLYKKIRYDDYLKDSFNKKFEGKAHIDKAKIKE</sequence>
<dbReference type="AlphaFoldDB" id="A0AAN9HWW5"/>
<dbReference type="Proteomes" id="UP001372338">
    <property type="component" value="Unassembled WGS sequence"/>
</dbReference>
<dbReference type="SUPFAM" id="SSF51197">
    <property type="entry name" value="Clavaminate synthase-like"/>
    <property type="match status" value="1"/>
</dbReference>
<dbReference type="PANTHER" id="PTHR47990">
    <property type="entry name" value="2-OXOGLUTARATE (2OG) AND FE(II)-DEPENDENT OXYGENASE SUPERFAMILY PROTEIN-RELATED"/>
    <property type="match status" value="1"/>
</dbReference>